<feature type="compositionally biased region" description="Low complexity" evidence="2">
    <location>
        <begin position="388"/>
        <end position="410"/>
    </location>
</feature>
<keyword evidence="5" id="KW-1185">Reference proteome</keyword>
<evidence type="ECO:0000313" key="4">
    <source>
        <dbReference type="EMBL" id="SMD15309.1"/>
    </source>
</evidence>
<protein>
    <recommendedName>
        <fullName evidence="3">PPE domain-containing protein</fullName>
    </recommendedName>
</protein>
<evidence type="ECO:0000256" key="1">
    <source>
        <dbReference type="ARBA" id="ARBA00010652"/>
    </source>
</evidence>
<dbReference type="RefSeq" id="WP_084429620.1">
    <property type="nucleotide sequence ID" value="NZ_FWXV01000004.1"/>
</dbReference>
<feature type="compositionally biased region" description="Low complexity" evidence="2">
    <location>
        <begin position="322"/>
        <end position="352"/>
    </location>
</feature>
<gene>
    <name evidence="4" type="ORF">SAMN05661093_05243</name>
</gene>
<dbReference type="InterPro" id="IPR038332">
    <property type="entry name" value="PPE_sf"/>
</dbReference>
<accession>A0A1W2F042</accession>
<feature type="compositionally biased region" description="Low complexity" evidence="2">
    <location>
        <begin position="277"/>
        <end position="288"/>
    </location>
</feature>
<feature type="domain" description="PPE" evidence="3">
    <location>
        <begin position="100"/>
        <end position="236"/>
    </location>
</feature>
<dbReference type="SUPFAM" id="SSF140459">
    <property type="entry name" value="PE/PPE dimer-like"/>
    <property type="match status" value="1"/>
</dbReference>
<evidence type="ECO:0000313" key="5">
    <source>
        <dbReference type="Proteomes" id="UP000192674"/>
    </source>
</evidence>
<comment type="similarity">
    <text evidence="1">Belongs to the mycobacterial PPE family.</text>
</comment>
<dbReference type="Gene3D" id="1.20.1260.20">
    <property type="entry name" value="PPE superfamily"/>
    <property type="match status" value="1"/>
</dbReference>
<organism evidence="4 5">
    <name type="scientific">Kibdelosporangium aridum</name>
    <dbReference type="NCBI Taxonomy" id="2030"/>
    <lineage>
        <taxon>Bacteria</taxon>
        <taxon>Bacillati</taxon>
        <taxon>Actinomycetota</taxon>
        <taxon>Actinomycetes</taxon>
        <taxon>Pseudonocardiales</taxon>
        <taxon>Pseudonocardiaceae</taxon>
        <taxon>Kibdelosporangium</taxon>
    </lineage>
</organism>
<evidence type="ECO:0000256" key="2">
    <source>
        <dbReference type="SAM" id="MobiDB-lite"/>
    </source>
</evidence>
<reference evidence="4 5" key="1">
    <citation type="submission" date="2017-04" db="EMBL/GenBank/DDBJ databases">
        <authorList>
            <person name="Afonso C.L."/>
            <person name="Miller P.J."/>
            <person name="Scott M.A."/>
            <person name="Spackman E."/>
            <person name="Goraichik I."/>
            <person name="Dimitrov K.M."/>
            <person name="Suarez D.L."/>
            <person name="Swayne D.E."/>
        </authorList>
    </citation>
    <scope>NUCLEOTIDE SEQUENCE [LARGE SCALE GENOMIC DNA]</scope>
    <source>
        <strain evidence="4 5">DSM 43828</strain>
    </source>
</reference>
<dbReference type="OrthoDB" id="3691371at2"/>
<sequence length="446" mass="47294">MTEKERNLADSFRKLHNAQEDLADKKPGTQEYKDAQRKLAKAEKDLQKQTKTQGNRLQKGAEYRSLGAPPNPDYLGYSHEELKKMVDGRNDPGQVGTIGSSWTKLGNAFVELSDALHKSVTKSASEWQGASADAARDFTGSLSTWFNSVAQGAQLAGNRLTAQAQLAADIRNSVPPPVRFSMTDALQQANAQTDPVAQQQAMSQMRENAAAQEAAHRQAAEMVEKYDKALIDYAATMPAFTPPPTMAGSGQSGQNFVTQLDGHQPQGTRDVLDEQNQRPQLNPQQPSPDIEPRQPIPVTPAPVGPQMPSPSVAPDIGTGQQSFSMPSMSSFVPSSGSSTGFTSGSPGFSTGFVGAGAPPPITSQQPGPGSRAGVGPIAPERGGMAARPGTPGNPGMRGMPGMAGVPAGQAQREEDYEHQRADYLVEPDPNALFGIDQQTAQPVIGE</sequence>
<dbReference type="Proteomes" id="UP000192674">
    <property type="component" value="Unassembled WGS sequence"/>
</dbReference>
<dbReference type="EMBL" id="FWXV01000004">
    <property type="protein sequence ID" value="SMD15309.1"/>
    <property type="molecule type" value="Genomic_DNA"/>
</dbReference>
<feature type="compositionally biased region" description="Polar residues" evidence="2">
    <location>
        <begin position="248"/>
        <end position="258"/>
    </location>
</feature>
<dbReference type="Pfam" id="PF00823">
    <property type="entry name" value="PPE"/>
    <property type="match status" value="1"/>
</dbReference>
<dbReference type="AlphaFoldDB" id="A0A1W2F042"/>
<feature type="region of interest" description="Disordered" evidence="2">
    <location>
        <begin position="17"/>
        <end position="75"/>
    </location>
</feature>
<feature type="compositionally biased region" description="Basic and acidic residues" evidence="2">
    <location>
        <begin position="17"/>
        <end position="48"/>
    </location>
</feature>
<proteinExistence type="inferred from homology"/>
<dbReference type="InterPro" id="IPR000030">
    <property type="entry name" value="PPE_dom"/>
</dbReference>
<evidence type="ECO:0000259" key="3">
    <source>
        <dbReference type="Pfam" id="PF00823"/>
    </source>
</evidence>
<name>A0A1W2F042_KIBAR</name>
<feature type="compositionally biased region" description="Pro residues" evidence="2">
    <location>
        <begin position="294"/>
        <end position="308"/>
    </location>
</feature>
<feature type="region of interest" description="Disordered" evidence="2">
    <location>
        <begin position="242"/>
        <end position="418"/>
    </location>
</feature>